<dbReference type="InterPro" id="IPR009351">
    <property type="entry name" value="AlkZ-like"/>
</dbReference>
<accession>Q8FSJ9</accession>
<evidence type="ECO:0008006" key="3">
    <source>
        <dbReference type="Google" id="ProtNLM"/>
    </source>
</evidence>
<accession>C8NSL1</accession>
<dbReference type="PANTHER" id="PTHR38479">
    <property type="entry name" value="LMO0824 PROTEIN"/>
    <property type="match status" value="1"/>
</dbReference>
<dbReference type="AlphaFoldDB" id="Q8FSJ9"/>
<dbReference type="EMBL" id="BA000035">
    <property type="protein sequence ID" value="BAC17202.1"/>
    <property type="molecule type" value="Genomic_DNA"/>
</dbReference>
<proteinExistence type="predicted"/>
<evidence type="ECO:0000313" key="2">
    <source>
        <dbReference type="Proteomes" id="UP000001409"/>
    </source>
</evidence>
<name>Q8FSJ9_COREF</name>
<dbReference type="PANTHER" id="PTHR38479:SF2">
    <property type="entry name" value="WINGED HELIX DNA-BINDING DOMAIN-CONTAINING PROTEIN"/>
    <property type="match status" value="1"/>
</dbReference>
<keyword evidence="2" id="KW-1185">Reference proteome</keyword>
<dbReference type="KEGG" id="cef:CE0392"/>
<sequence length="328" mass="35197">MTAQLTLDHLRGVRLIAQLLAPSAARPHTPTTAVGVAKHMLATQAQNRPASLLAIDLRSGAQGGTAEAIGSSLLIRTWSQRGTHHLLAAEDVRWMTLLCSPRILAASAKRRGSLGLDSAAVDSARDILAERATRAEQPVTRTEAYSLFASVGVDPGDNRGQHLLRHFGGEGTIVQGPPQGSEDTFVLLDSVCVLSLGLEGDAALEEMTVRYVRARGAATAKDLQWWSGLTVAQVRRGLELASDSREIHPVTGPHGEAMWMPSWALDVTDAEIRQALEPELLLPAFDEYLLSYADRSHVMDTEHSTTIGPGKNGVFRAFRVVAGEALPA</sequence>
<dbReference type="eggNOG" id="COG3214">
    <property type="taxonomic scope" value="Bacteria"/>
</dbReference>
<dbReference type="STRING" id="196164.gene:10740790"/>
<dbReference type="Pfam" id="PF06224">
    <property type="entry name" value="AlkZ-like"/>
    <property type="match status" value="1"/>
</dbReference>
<evidence type="ECO:0000313" key="1">
    <source>
        <dbReference type="EMBL" id="BAC17202.1"/>
    </source>
</evidence>
<dbReference type="RefSeq" id="WP_006770367.1">
    <property type="nucleotide sequence ID" value="NC_004369.1"/>
</dbReference>
<organism evidence="1 2">
    <name type="scientific">Corynebacterium efficiens (strain DSM 44549 / YS-314 / AJ 12310 / JCM 11189 / NBRC 100395)</name>
    <dbReference type="NCBI Taxonomy" id="196164"/>
    <lineage>
        <taxon>Bacteria</taxon>
        <taxon>Bacillati</taxon>
        <taxon>Actinomycetota</taxon>
        <taxon>Actinomycetes</taxon>
        <taxon>Mycobacteriales</taxon>
        <taxon>Corynebacteriaceae</taxon>
        <taxon>Corynebacterium</taxon>
    </lineage>
</organism>
<dbReference type="OrthoDB" id="9148135at2"/>
<protein>
    <recommendedName>
        <fullName evidence="3">Winged helix DNA-binding domain-containing protein</fullName>
    </recommendedName>
</protein>
<dbReference type="HOGENOM" id="CLU_047003_0_0_11"/>
<dbReference type="Proteomes" id="UP000001409">
    <property type="component" value="Chromosome"/>
</dbReference>
<reference evidence="1 2" key="1">
    <citation type="journal article" date="2003" name="Genome Res.">
        <title>Comparative complete genome sequence analysis of the amino acid replacements responsible for the thermostability of Corynebacterium efficiens.</title>
        <authorList>
            <person name="Nishio Y."/>
            <person name="Nakamura Y."/>
            <person name="Kawarabayasi Y."/>
            <person name="Usuda Y."/>
            <person name="Kimura E."/>
            <person name="Sugimoto S."/>
            <person name="Matsui K."/>
            <person name="Yamagishi A."/>
            <person name="Kikuchi H."/>
            <person name="Ikeo K."/>
            <person name="Gojobori T."/>
        </authorList>
    </citation>
    <scope>NUCLEOTIDE SEQUENCE [LARGE SCALE GENOMIC DNA]</scope>
    <source>
        <strain evidence="2">DSM 44549 / YS-314 / AJ 12310 / JCM 11189 / NBRC 100395</strain>
    </source>
</reference>